<name>A0A7R9AW53_TIMSH</name>
<dbReference type="EMBL" id="OC002355">
    <property type="protein sequence ID" value="CAD7261721.1"/>
    <property type="molecule type" value="Genomic_DNA"/>
</dbReference>
<gene>
    <name evidence="1" type="ORF">TSIB3V08_LOCUS5848</name>
</gene>
<sequence length="225" mass="24573">MFAAFHHAHFLSTHIPESWRAGEGLGVVVAVSWSLDSVYRLEIAWLLFTRVAVEGKHSSKAREDYNGAQVDVLKLAHSGFALAHVRSGGGGDNQWVTGDSPWGLGERGVWGSADGRKDAGIGVEGKVYGREWERGSRGLIRRVDLSGVPVPSNEENRVVPQLHVREFAILTFTPRLFFLVLLPPVILESAYSLYDQAFACNFNTILLNAVVVGIVSLGDGGEIDY</sequence>
<protein>
    <submittedName>
        <fullName evidence="1">Uncharacterized protein</fullName>
    </submittedName>
</protein>
<organism evidence="1">
    <name type="scientific">Timema shepardi</name>
    <name type="common">Walking stick</name>
    <dbReference type="NCBI Taxonomy" id="629360"/>
    <lineage>
        <taxon>Eukaryota</taxon>
        <taxon>Metazoa</taxon>
        <taxon>Ecdysozoa</taxon>
        <taxon>Arthropoda</taxon>
        <taxon>Hexapoda</taxon>
        <taxon>Insecta</taxon>
        <taxon>Pterygota</taxon>
        <taxon>Neoptera</taxon>
        <taxon>Polyneoptera</taxon>
        <taxon>Phasmatodea</taxon>
        <taxon>Timematodea</taxon>
        <taxon>Timematoidea</taxon>
        <taxon>Timematidae</taxon>
        <taxon>Timema</taxon>
    </lineage>
</organism>
<evidence type="ECO:0000313" key="1">
    <source>
        <dbReference type="EMBL" id="CAD7261721.1"/>
    </source>
</evidence>
<reference evidence="1" key="1">
    <citation type="submission" date="2020-11" db="EMBL/GenBank/DDBJ databases">
        <authorList>
            <person name="Tran Van P."/>
        </authorList>
    </citation>
    <scope>NUCLEOTIDE SEQUENCE</scope>
</reference>
<proteinExistence type="predicted"/>
<dbReference type="AlphaFoldDB" id="A0A7R9AW53"/>
<accession>A0A7R9AW53</accession>